<keyword evidence="2" id="KW-1185">Reference proteome</keyword>
<feature type="region of interest" description="Disordered" evidence="1">
    <location>
        <begin position="24"/>
        <end position="82"/>
    </location>
</feature>
<evidence type="ECO:0000256" key="1">
    <source>
        <dbReference type="SAM" id="MobiDB-lite"/>
    </source>
</evidence>
<dbReference type="RefSeq" id="XP_033170562.1">
    <property type="nucleotide sequence ID" value="XM_033314671.1"/>
</dbReference>
<organism evidence="2 3">
    <name type="scientific">Drosophila mauritiana</name>
    <name type="common">Fruit fly</name>
    <dbReference type="NCBI Taxonomy" id="7226"/>
    <lineage>
        <taxon>Eukaryota</taxon>
        <taxon>Metazoa</taxon>
        <taxon>Ecdysozoa</taxon>
        <taxon>Arthropoda</taxon>
        <taxon>Hexapoda</taxon>
        <taxon>Insecta</taxon>
        <taxon>Pterygota</taxon>
        <taxon>Neoptera</taxon>
        <taxon>Endopterygota</taxon>
        <taxon>Diptera</taxon>
        <taxon>Brachycera</taxon>
        <taxon>Muscomorpha</taxon>
        <taxon>Ephydroidea</taxon>
        <taxon>Drosophilidae</taxon>
        <taxon>Drosophila</taxon>
        <taxon>Sophophora</taxon>
    </lineage>
</organism>
<protein>
    <submittedName>
        <fullName evidence="3">Uncharacterized protein LOC117147687</fullName>
    </submittedName>
</protein>
<reference evidence="3" key="1">
    <citation type="submission" date="2025-08" db="UniProtKB">
        <authorList>
            <consortium name="RefSeq"/>
        </authorList>
    </citation>
    <scope>IDENTIFICATION</scope>
    <source>
        <strain evidence="3">Mau12</strain>
        <tissue evidence="3">Whole Body</tissue>
    </source>
</reference>
<gene>
    <name evidence="3" type="primary">LOC117147687</name>
</gene>
<dbReference type="Proteomes" id="UP000515162">
    <property type="component" value="Chromosome X"/>
</dbReference>
<dbReference type="AlphaFoldDB" id="A0A6P8KUZ9"/>
<proteinExistence type="predicted"/>
<name>A0A6P8KUZ9_DROMA</name>
<feature type="compositionally biased region" description="Low complexity" evidence="1">
    <location>
        <begin position="35"/>
        <end position="44"/>
    </location>
</feature>
<sequence length="117" mass="12356">MSSELSLWNGQPVNAPIFPQMGDAMNAGHVGGQWSPSAAAPASSGPRTQPMPQGMGDFQPMRCPPMPPNFFGQPQGMGSGFGDDQGPCEPCIDNGEAFCAYNDLDMNCGGRIKGDFW</sequence>
<accession>A0A6P8KUZ9</accession>
<evidence type="ECO:0000313" key="2">
    <source>
        <dbReference type="Proteomes" id="UP000515162"/>
    </source>
</evidence>
<evidence type="ECO:0000313" key="3">
    <source>
        <dbReference type="RefSeq" id="XP_033170562.1"/>
    </source>
</evidence>
<dbReference type="GeneID" id="117147687"/>